<keyword evidence="5 16" id="KW-0820">tRNA-binding</keyword>
<dbReference type="SUPFAM" id="SSF46955">
    <property type="entry name" value="Putative DNA-binding domain"/>
    <property type="match status" value="1"/>
</dbReference>
<comment type="similarity">
    <text evidence="2 15">Belongs to the phenylalanyl-tRNA synthetase beta subunit family. Type 1 subfamily.</text>
</comment>
<evidence type="ECO:0000256" key="7">
    <source>
        <dbReference type="ARBA" id="ARBA00022723"/>
    </source>
</evidence>
<keyword evidence="9 15" id="KW-0067">ATP-binding</keyword>
<dbReference type="Proteomes" id="UP001431963">
    <property type="component" value="Unassembled WGS sequence"/>
</dbReference>
<sequence>MKFTLSWLKDHLETSATLDEILTALTDLGHEVEEVENPEVKLGAFRICRVIEAVQHPNADRLRVCRVATWPNGPEGAMEEVQVVCGAPNARTGLVGVFAPTGTHVPGTGVDLKPGNIRGVDSNGMLCSERELELSDDHNGIIDLPEDAPVGVRFIDYRGMNDPMIYVKITANRPDALGVRGIARDLAARGLGTMKALEIPAIKGSFASPIGVRIEDGLKAKGCPLFAGRTIRGVKNGPSPAWMQARLKAIGLRPISALVDITNYFTFGLNRPLHVFDAAKVKGDLRIHAAKGGEQLLALDGKTYTLKPGMMLISDDAQPESLAGIMGGELSGCTEATTDVFLESAYWDPVTIATTGRALRIHSDARYRFERGVDPAFTLPGLELATQMILDLCGGEASEIVVDGAVPDTARSYRFDPGRVERLVGMEIPEADQRATLTALGFTLSGDQAQVPSWRPDVQGEADLVEEVARIASLSNLVGKPLARALPGVPKPILTPLQVREKTARHQIAALGYNECVTYSFIDRAAAEAFGGGTEAVRVENPISSEMSHLRPDLLPGLLRAAARNQARGFMDLALFEVGPVFAGGEPGEQVTVASALLIGNSAARDPYGSRRPVDVFDVKADAEAVLAALGAPAKVQISRKLPGWWHPGRAGVIGLGPNAMATFGELHPRLLQAFDIKGPAMAFTLQFTNIPWPKVKTPTRPALALSDLQAVERDFAFVVDTGVEALTLVNAAQGADKALIDSVRVFDQFTGEKAEAQMGPGKKSIALTVRLQPQDSTLTDKDIEAVSAKIIEKVTKASGGTLRK</sequence>
<dbReference type="InterPro" id="IPR045060">
    <property type="entry name" value="Phe-tRNA-ligase_IIc_bsu"/>
</dbReference>
<protein>
    <recommendedName>
        <fullName evidence="15">Phenylalanine--tRNA ligase beta subunit</fullName>
        <ecNumber evidence="15">6.1.1.20</ecNumber>
    </recommendedName>
    <alternativeName>
        <fullName evidence="15">Phenylalanyl-tRNA synthetase beta subunit</fullName>
        <shortName evidence="15">PheRS</shortName>
    </alternativeName>
</protein>
<dbReference type="RefSeq" id="WP_335425150.1">
    <property type="nucleotide sequence ID" value="NZ_JBALHR010000017.1"/>
</dbReference>
<dbReference type="Pfam" id="PF01588">
    <property type="entry name" value="tRNA_bind"/>
    <property type="match status" value="1"/>
</dbReference>
<dbReference type="NCBIfam" id="NF045760">
    <property type="entry name" value="YtpR"/>
    <property type="match status" value="1"/>
</dbReference>
<dbReference type="PROSITE" id="PS51447">
    <property type="entry name" value="FDX_ACB"/>
    <property type="match status" value="1"/>
</dbReference>
<evidence type="ECO:0000256" key="10">
    <source>
        <dbReference type="ARBA" id="ARBA00022842"/>
    </source>
</evidence>
<dbReference type="HAMAP" id="MF_00283">
    <property type="entry name" value="Phe_tRNA_synth_beta1"/>
    <property type="match status" value="1"/>
</dbReference>
<evidence type="ECO:0000256" key="14">
    <source>
        <dbReference type="ARBA" id="ARBA00049255"/>
    </source>
</evidence>
<dbReference type="NCBIfam" id="TIGR00472">
    <property type="entry name" value="pheT_bact"/>
    <property type="match status" value="1"/>
</dbReference>
<comment type="cofactor">
    <cofactor evidence="15">
        <name>Mg(2+)</name>
        <dbReference type="ChEBI" id="CHEBI:18420"/>
    </cofactor>
    <text evidence="15">Binds 2 magnesium ions per tetramer.</text>
</comment>
<dbReference type="PANTHER" id="PTHR10947:SF0">
    <property type="entry name" value="PHENYLALANINE--TRNA LIGASE BETA SUBUNIT"/>
    <property type="match status" value="1"/>
</dbReference>
<dbReference type="Gene3D" id="3.30.70.380">
    <property type="entry name" value="Ferrodoxin-fold anticodon-binding domain"/>
    <property type="match status" value="1"/>
</dbReference>
<dbReference type="InterPro" id="IPR033714">
    <property type="entry name" value="tRNA_bind_bactPheRS"/>
</dbReference>
<dbReference type="Gene3D" id="3.50.40.10">
    <property type="entry name" value="Phenylalanyl-trna Synthetase, Chain B, domain 3"/>
    <property type="match status" value="1"/>
</dbReference>
<dbReference type="InterPro" id="IPR005121">
    <property type="entry name" value="Fdx_antiC-bd"/>
</dbReference>
<keyword evidence="11 16" id="KW-0694">RNA-binding</keyword>
<dbReference type="Pfam" id="PF03484">
    <property type="entry name" value="B5"/>
    <property type="match status" value="1"/>
</dbReference>
<comment type="caution">
    <text evidence="20">The sequence shown here is derived from an EMBL/GenBank/DDBJ whole genome shotgun (WGS) entry which is preliminary data.</text>
</comment>
<keyword evidence="12 15" id="KW-0648">Protein biosynthesis</keyword>
<dbReference type="InterPro" id="IPR012340">
    <property type="entry name" value="NA-bd_OB-fold"/>
</dbReference>
<dbReference type="SMART" id="SM00873">
    <property type="entry name" value="B3_4"/>
    <property type="match status" value="1"/>
</dbReference>
<dbReference type="SUPFAM" id="SSF50249">
    <property type="entry name" value="Nucleic acid-binding proteins"/>
    <property type="match status" value="1"/>
</dbReference>
<dbReference type="SUPFAM" id="SSF54991">
    <property type="entry name" value="Anticodon-binding domain of PheRS"/>
    <property type="match status" value="1"/>
</dbReference>
<dbReference type="Pfam" id="PF03147">
    <property type="entry name" value="FDX-ACB"/>
    <property type="match status" value="1"/>
</dbReference>
<evidence type="ECO:0000256" key="2">
    <source>
        <dbReference type="ARBA" id="ARBA00008653"/>
    </source>
</evidence>
<dbReference type="EC" id="6.1.1.20" evidence="15"/>
<feature type="domain" description="B5" evidence="19">
    <location>
        <begin position="408"/>
        <end position="479"/>
    </location>
</feature>
<comment type="catalytic activity">
    <reaction evidence="14 15">
        <text>tRNA(Phe) + L-phenylalanine + ATP = L-phenylalanyl-tRNA(Phe) + AMP + diphosphate + H(+)</text>
        <dbReference type="Rhea" id="RHEA:19413"/>
        <dbReference type="Rhea" id="RHEA-COMP:9668"/>
        <dbReference type="Rhea" id="RHEA-COMP:9699"/>
        <dbReference type="ChEBI" id="CHEBI:15378"/>
        <dbReference type="ChEBI" id="CHEBI:30616"/>
        <dbReference type="ChEBI" id="CHEBI:33019"/>
        <dbReference type="ChEBI" id="CHEBI:58095"/>
        <dbReference type="ChEBI" id="CHEBI:78442"/>
        <dbReference type="ChEBI" id="CHEBI:78531"/>
        <dbReference type="ChEBI" id="CHEBI:456215"/>
        <dbReference type="EC" id="6.1.1.20"/>
    </reaction>
</comment>
<evidence type="ECO:0000256" key="16">
    <source>
        <dbReference type="PROSITE-ProRule" id="PRU00209"/>
    </source>
</evidence>
<keyword evidence="21" id="KW-1185">Reference proteome</keyword>
<feature type="domain" description="TRNA-binding" evidence="17">
    <location>
        <begin position="39"/>
        <end position="155"/>
    </location>
</feature>
<keyword evidence="7 15" id="KW-0479">Metal-binding</keyword>
<evidence type="ECO:0000256" key="9">
    <source>
        <dbReference type="ARBA" id="ARBA00022840"/>
    </source>
</evidence>
<evidence type="ECO:0000256" key="13">
    <source>
        <dbReference type="ARBA" id="ARBA00023146"/>
    </source>
</evidence>
<dbReference type="Gene3D" id="2.40.50.140">
    <property type="entry name" value="Nucleic acid-binding proteins"/>
    <property type="match status" value="1"/>
</dbReference>
<dbReference type="InterPro" id="IPR020825">
    <property type="entry name" value="Phe-tRNA_synthase-like_B3/B4"/>
</dbReference>
<evidence type="ECO:0000256" key="1">
    <source>
        <dbReference type="ARBA" id="ARBA00004496"/>
    </source>
</evidence>
<feature type="domain" description="FDX-ACB" evidence="18">
    <location>
        <begin position="707"/>
        <end position="804"/>
    </location>
</feature>
<dbReference type="Gene3D" id="3.30.56.10">
    <property type="match status" value="2"/>
</dbReference>
<dbReference type="InterPro" id="IPR005147">
    <property type="entry name" value="tRNA_synthase_B5-dom"/>
</dbReference>
<dbReference type="InterPro" id="IPR041616">
    <property type="entry name" value="PheRS_beta_core"/>
</dbReference>
<evidence type="ECO:0000256" key="3">
    <source>
        <dbReference type="ARBA" id="ARBA00011209"/>
    </source>
</evidence>
<evidence type="ECO:0000313" key="20">
    <source>
        <dbReference type="EMBL" id="MEH7830118.1"/>
    </source>
</evidence>
<organism evidence="20 21">
    <name type="scientific">Gemmobacter denitrificans</name>
    <dbReference type="NCBI Taxonomy" id="3123040"/>
    <lineage>
        <taxon>Bacteria</taxon>
        <taxon>Pseudomonadati</taxon>
        <taxon>Pseudomonadota</taxon>
        <taxon>Alphaproteobacteria</taxon>
        <taxon>Rhodobacterales</taxon>
        <taxon>Paracoccaceae</taxon>
        <taxon>Gemmobacter</taxon>
    </lineage>
</organism>
<evidence type="ECO:0000256" key="15">
    <source>
        <dbReference type="HAMAP-Rule" id="MF_00283"/>
    </source>
</evidence>
<dbReference type="PROSITE" id="PS50886">
    <property type="entry name" value="TRBD"/>
    <property type="match status" value="1"/>
</dbReference>
<evidence type="ECO:0000256" key="8">
    <source>
        <dbReference type="ARBA" id="ARBA00022741"/>
    </source>
</evidence>
<evidence type="ECO:0000256" key="5">
    <source>
        <dbReference type="ARBA" id="ARBA00022555"/>
    </source>
</evidence>
<dbReference type="Gene3D" id="3.30.930.10">
    <property type="entry name" value="Bira Bifunctional Protein, Domain 2"/>
    <property type="match status" value="1"/>
</dbReference>
<feature type="binding site" evidence="15">
    <location>
        <position position="466"/>
    </location>
    <ligand>
        <name>Mg(2+)</name>
        <dbReference type="ChEBI" id="CHEBI:18420"/>
        <note>shared with alpha subunit</note>
    </ligand>
</feature>
<comment type="subcellular location">
    <subcellularLocation>
        <location evidence="1 15">Cytoplasm</location>
    </subcellularLocation>
</comment>
<keyword evidence="4 15" id="KW-0963">Cytoplasm</keyword>
<dbReference type="SMART" id="SM00896">
    <property type="entry name" value="FDX-ACB"/>
    <property type="match status" value="1"/>
</dbReference>
<dbReference type="InterPro" id="IPR009061">
    <property type="entry name" value="DNA-bd_dom_put_sf"/>
</dbReference>
<keyword evidence="8 15" id="KW-0547">Nucleotide-binding</keyword>
<evidence type="ECO:0000256" key="12">
    <source>
        <dbReference type="ARBA" id="ARBA00022917"/>
    </source>
</evidence>
<keyword evidence="6 15" id="KW-0436">Ligase</keyword>
<feature type="binding site" evidence="15">
    <location>
        <position position="457"/>
    </location>
    <ligand>
        <name>Mg(2+)</name>
        <dbReference type="ChEBI" id="CHEBI:18420"/>
        <note>shared with alpha subunit</note>
    </ligand>
</feature>
<dbReference type="Pfam" id="PF17759">
    <property type="entry name" value="tRNA_synthFbeta"/>
    <property type="match status" value="1"/>
</dbReference>
<proteinExistence type="inferred from homology"/>
<evidence type="ECO:0000259" key="19">
    <source>
        <dbReference type="PROSITE" id="PS51483"/>
    </source>
</evidence>
<dbReference type="SUPFAM" id="SSF56037">
    <property type="entry name" value="PheT/TilS domain"/>
    <property type="match status" value="1"/>
</dbReference>
<evidence type="ECO:0000256" key="4">
    <source>
        <dbReference type="ARBA" id="ARBA00022490"/>
    </source>
</evidence>
<evidence type="ECO:0000256" key="11">
    <source>
        <dbReference type="ARBA" id="ARBA00022884"/>
    </source>
</evidence>
<dbReference type="PROSITE" id="PS51483">
    <property type="entry name" value="B5"/>
    <property type="match status" value="1"/>
</dbReference>
<evidence type="ECO:0000259" key="18">
    <source>
        <dbReference type="PROSITE" id="PS51447"/>
    </source>
</evidence>
<comment type="subunit">
    <text evidence="3 15">Tetramer of two alpha and two beta subunits.</text>
</comment>
<evidence type="ECO:0000259" key="17">
    <source>
        <dbReference type="PROSITE" id="PS50886"/>
    </source>
</evidence>
<dbReference type="InterPro" id="IPR045864">
    <property type="entry name" value="aa-tRNA-synth_II/BPL/LPL"/>
</dbReference>
<keyword evidence="10 15" id="KW-0460">Magnesium</keyword>
<reference evidence="20" key="1">
    <citation type="submission" date="2024-02" db="EMBL/GenBank/DDBJ databases">
        <title>Genome sequences of strain Gemmobacter sp. JM10B15.</title>
        <authorList>
            <person name="Zhang M."/>
        </authorList>
    </citation>
    <scope>NUCLEOTIDE SEQUENCE</scope>
    <source>
        <strain evidence="20">JM10B15</strain>
    </source>
</reference>
<dbReference type="PANTHER" id="PTHR10947">
    <property type="entry name" value="PHENYLALANYL-TRNA SYNTHETASE BETA CHAIN AND LEUCINE-RICH REPEAT-CONTAINING PROTEIN 47"/>
    <property type="match status" value="1"/>
</dbReference>
<dbReference type="InterPro" id="IPR004532">
    <property type="entry name" value="Phe-tRNA-ligase_IIc_bsu_bact"/>
</dbReference>
<dbReference type="InterPro" id="IPR036690">
    <property type="entry name" value="Fdx_antiC-bd_sf"/>
</dbReference>
<dbReference type="SUPFAM" id="SSF55681">
    <property type="entry name" value="Class II aaRS and biotin synthetases"/>
    <property type="match status" value="1"/>
</dbReference>
<name>A0ABU8BZI0_9RHOB</name>
<evidence type="ECO:0000256" key="6">
    <source>
        <dbReference type="ARBA" id="ARBA00022598"/>
    </source>
</evidence>
<dbReference type="CDD" id="cd00769">
    <property type="entry name" value="PheRS_beta_core"/>
    <property type="match status" value="1"/>
</dbReference>
<gene>
    <name evidence="15 20" type="primary">pheT</name>
    <name evidence="20" type="ORF">V6590_18360</name>
</gene>
<evidence type="ECO:0000313" key="21">
    <source>
        <dbReference type="Proteomes" id="UP001431963"/>
    </source>
</evidence>
<dbReference type="Pfam" id="PF03483">
    <property type="entry name" value="B3_4"/>
    <property type="match status" value="1"/>
</dbReference>
<dbReference type="CDD" id="cd02796">
    <property type="entry name" value="tRNA_bind_bactPheRS"/>
    <property type="match status" value="1"/>
</dbReference>
<dbReference type="InterPro" id="IPR005146">
    <property type="entry name" value="B3/B4_tRNA-bd"/>
</dbReference>
<feature type="binding site" evidence="15">
    <location>
        <position position="467"/>
    </location>
    <ligand>
        <name>Mg(2+)</name>
        <dbReference type="ChEBI" id="CHEBI:18420"/>
        <note>shared with alpha subunit</note>
    </ligand>
</feature>
<dbReference type="InterPro" id="IPR002547">
    <property type="entry name" value="tRNA-bd_dom"/>
</dbReference>
<accession>A0ABU8BZI0</accession>
<feature type="binding site" evidence="15">
    <location>
        <position position="463"/>
    </location>
    <ligand>
        <name>Mg(2+)</name>
        <dbReference type="ChEBI" id="CHEBI:18420"/>
        <note>shared with alpha subunit</note>
    </ligand>
</feature>
<dbReference type="GO" id="GO:0004826">
    <property type="term" value="F:phenylalanine-tRNA ligase activity"/>
    <property type="evidence" value="ECO:0007669"/>
    <property type="project" value="UniProtKB-EC"/>
</dbReference>
<dbReference type="SMART" id="SM00874">
    <property type="entry name" value="B5"/>
    <property type="match status" value="1"/>
</dbReference>
<dbReference type="EMBL" id="JBALHR010000017">
    <property type="protein sequence ID" value="MEH7830118.1"/>
    <property type="molecule type" value="Genomic_DNA"/>
</dbReference>
<keyword evidence="13 15" id="KW-0030">Aminoacyl-tRNA synthetase</keyword>